<dbReference type="GO" id="GO:0008757">
    <property type="term" value="F:S-adenosylmethionine-dependent methyltransferase activity"/>
    <property type="evidence" value="ECO:0007669"/>
    <property type="project" value="InterPro"/>
</dbReference>
<gene>
    <name evidence="2" type="ORF">HXX08_18985</name>
    <name evidence="3" type="ORF">OZ401_003479</name>
</gene>
<accession>A0A8T7M781</accession>
<keyword evidence="2" id="KW-0489">Methyltransferase</keyword>
<protein>
    <submittedName>
        <fullName evidence="2">Class I SAM-dependent methyltransferase</fullName>
    </submittedName>
</protein>
<dbReference type="Proteomes" id="UP000521676">
    <property type="component" value="Unassembled WGS sequence"/>
</dbReference>
<proteinExistence type="predicted"/>
<evidence type="ECO:0000313" key="4">
    <source>
        <dbReference type="Proteomes" id="UP000521676"/>
    </source>
</evidence>
<organism evidence="2 4">
    <name type="scientific">Candidatus Chlorohelix allophototropha</name>
    <dbReference type="NCBI Taxonomy" id="3003348"/>
    <lineage>
        <taxon>Bacteria</taxon>
        <taxon>Bacillati</taxon>
        <taxon>Chloroflexota</taxon>
        <taxon>Chloroflexia</taxon>
        <taxon>Candidatus Chloroheliales</taxon>
        <taxon>Candidatus Chloroheliaceae</taxon>
        <taxon>Candidatus Chlorohelix</taxon>
    </lineage>
</organism>
<feature type="domain" description="Methyltransferase type 11" evidence="1">
    <location>
        <begin position="68"/>
        <end position="159"/>
    </location>
</feature>
<dbReference type="EMBL" id="CP128400">
    <property type="protein sequence ID" value="WJW69849.1"/>
    <property type="molecule type" value="Genomic_DNA"/>
</dbReference>
<keyword evidence="5" id="KW-1185">Reference proteome</keyword>
<dbReference type="CDD" id="cd02440">
    <property type="entry name" value="AdoMet_MTases"/>
    <property type="match status" value="1"/>
</dbReference>
<dbReference type="AlphaFoldDB" id="A0A8T7M781"/>
<dbReference type="SUPFAM" id="SSF53335">
    <property type="entry name" value="S-adenosyl-L-methionine-dependent methyltransferases"/>
    <property type="match status" value="1"/>
</dbReference>
<dbReference type="Proteomes" id="UP001431572">
    <property type="component" value="Chromosome 2"/>
</dbReference>
<keyword evidence="2" id="KW-0808">Transferase</keyword>
<dbReference type="InterPro" id="IPR029063">
    <property type="entry name" value="SAM-dependent_MTases_sf"/>
</dbReference>
<evidence type="ECO:0000259" key="1">
    <source>
        <dbReference type="Pfam" id="PF08241"/>
    </source>
</evidence>
<dbReference type="Gene3D" id="3.40.50.150">
    <property type="entry name" value="Vaccinia Virus protein VP39"/>
    <property type="match status" value="1"/>
</dbReference>
<evidence type="ECO:0000313" key="3">
    <source>
        <dbReference type="EMBL" id="WJW69849.1"/>
    </source>
</evidence>
<reference evidence="3" key="2">
    <citation type="journal article" date="2024" name="Nature">
        <title>Anoxygenic phototroph of the Chloroflexota uses a type I reaction centre.</title>
        <authorList>
            <person name="Tsuji J.M."/>
            <person name="Shaw N.A."/>
            <person name="Nagashima S."/>
            <person name="Venkiteswaran J.J."/>
            <person name="Schiff S.L."/>
            <person name="Watanabe T."/>
            <person name="Fukui M."/>
            <person name="Hanada S."/>
            <person name="Tank M."/>
            <person name="Neufeld J.D."/>
        </authorList>
    </citation>
    <scope>NUCLEOTIDE SEQUENCE</scope>
    <source>
        <strain evidence="3">L227-S17</strain>
    </source>
</reference>
<dbReference type="InterPro" id="IPR013216">
    <property type="entry name" value="Methyltransf_11"/>
</dbReference>
<name>A0A8T7M781_9CHLR</name>
<evidence type="ECO:0000313" key="2">
    <source>
        <dbReference type="EMBL" id="NWJ47944.1"/>
    </source>
</evidence>
<dbReference type="EMBL" id="JACATZ010000003">
    <property type="protein sequence ID" value="NWJ47944.1"/>
    <property type="molecule type" value="Genomic_DNA"/>
</dbReference>
<sequence>MNNSIEISQYLKQLWANPEARQKRHLDLRTARTISLTDNYPDTASWAAANIATQLQESTNFKANGCLLDVGCGSGLYLNLLDGSYKFAVGMDKSPAALAQFPGNSEKAQPLRGDILNLPFAPETFGAAMANRMLNLTGAIQRALNEIRRVLVTQGLLFIVTAEREEGATLRKAHEAALIESGFPERFYTRSSPPDQRLGRENGERWLREAGFEVRQILDYERVIAPLSLAEALELYATGLLFQRSLGFDEPGIEPERWTKLYQAMEARLAALLELEGKLEIRDGATLFTAYKSL</sequence>
<reference evidence="2 4" key="1">
    <citation type="submission" date="2020-06" db="EMBL/GenBank/DDBJ databases">
        <title>Anoxygenic phototrophic Chloroflexota member uses a Type I reaction center.</title>
        <authorList>
            <person name="Tsuji J.M."/>
            <person name="Shaw N.A."/>
            <person name="Nagashima S."/>
            <person name="Venkiteswaran J."/>
            <person name="Schiff S.L."/>
            <person name="Hanada S."/>
            <person name="Tank M."/>
            <person name="Neufeld J.D."/>
        </authorList>
    </citation>
    <scope>NUCLEOTIDE SEQUENCE [LARGE SCALE GENOMIC DNA]</scope>
    <source>
        <strain evidence="2">L227-S17</strain>
    </source>
</reference>
<dbReference type="Pfam" id="PF08241">
    <property type="entry name" value="Methyltransf_11"/>
    <property type="match status" value="1"/>
</dbReference>
<evidence type="ECO:0000313" key="5">
    <source>
        <dbReference type="Proteomes" id="UP001431572"/>
    </source>
</evidence>
<dbReference type="GO" id="GO:0032259">
    <property type="term" value="P:methylation"/>
    <property type="evidence" value="ECO:0007669"/>
    <property type="project" value="UniProtKB-KW"/>
</dbReference>
<dbReference type="RefSeq" id="WP_341471721.1">
    <property type="nucleotide sequence ID" value="NZ_CP128400.1"/>
</dbReference>